<dbReference type="EMBL" id="JBGJLR010000001">
    <property type="protein sequence ID" value="MEZ2738113.1"/>
    <property type="molecule type" value="Genomic_DNA"/>
</dbReference>
<comment type="caution">
    <text evidence="3">The sequence shown here is derived from an EMBL/GenBank/DDBJ whole genome shotgun (WGS) entry which is preliminary data.</text>
</comment>
<protein>
    <submittedName>
        <fullName evidence="3">RcnB family protein</fullName>
    </submittedName>
</protein>
<keyword evidence="2" id="KW-0732">Signal</keyword>
<evidence type="ECO:0000313" key="4">
    <source>
        <dbReference type="Proteomes" id="UP001567350"/>
    </source>
</evidence>
<name>A0ABV4I8C4_9BURK</name>
<sequence>MRLQRLTSSIAMVTALTLGASAVAQAQPHGGPRHHGPPPHAQGPQHGPHSGWQHDPRPRPQPHGYYGHRPPPPAVHHYRGAGPRHNWVRGSYLPPQYRAPRYVVHNWRGHRLHQPPRGYHWVQYGGDYMLVAIASGVITQLIINGMR</sequence>
<organism evidence="3 4">
    <name type="scientific">Comamonas jiangduensis</name>
    <dbReference type="NCBI Taxonomy" id="1194168"/>
    <lineage>
        <taxon>Bacteria</taxon>
        <taxon>Pseudomonadati</taxon>
        <taxon>Pseudomonadota</taxon>
        <taxon>Betaproteobacteria</taxon>
        <taxon>Burkholderiales</taxon>
        <taxon>Comamonadaceae</taxon>
        <taxon>Comamonas</taxon>
    </lineage>
</organism>
<reference evidence="3 4" key="1">
    <citation type="submission" date="2024-08" db="EMBL/GenBank/DDBJ databases">
        <authorList>
            <person name="Feng Z."/>
            <person name="Ronholm J."/>
        </authorList>
    </citation>
    <scope>NUCLEOTIDE SEQUENCE [LARGE SCALE GENOMIC DNA]</scope>
    <source>
        <strain evidence="3 4">4-AB0-8</strain>
    </source>
</reference>
<dbReference type="RefSeq" id="WP_370889969.1">
    <property type="nucleotide sequence ID" value="NZ_JBGJLR010000001.1"/>
</dbReference>
<dbReference type="InterPro" id="IPR024572">
    <property type="entry name" value="RcnB"/>
</dbReference>
<evidence type="ECO:0000313" key="3">
    <source>
        <dbReference type="EMBL" id="MEZ2738113.1"/>
    </source>
</evidence>
<dbReference type="Gene3D" id="3.10.450.160">
    <property type="entry name" value="inner membrane protein cigr"/>
    <property type="match status" value="1"/>
</dbReference>
<accession>A0ABV4I8C4</accession>
<gene>
    <name evidence="3" type="ORF">ACBP88_01370</name>
</gene>
<keyword evidence="4" id="KW-1185">Reference proteome</keyword>
<feature type="region of interest" description="Disordered" evidence="1">
    <location>
        <begin position="25"/>
        <end position="71"/>
    </location>
</feature>
<dbReference type="Proteomes" id="UP001567350">
    <property type="component" value="Unassembled WGS sequence"/>
</dbReference>
<feature type="signal peptide" evidence="2">
    <location>
        <begin position="1"/>
        <end position="26"/>
    </location>
</feature>
<feature type="chain" id="PRO_5046672118" evidence="2">
    <location>
        <begin position="27"/>
        <end position="147"/>
    </location>
</feature>
<proteinExistence type="predicted"/>
<dbReference type="Pfam" id="PF11776">
    <property type="entry name" value="RcnB"/>
    <property type="match status" value="1"/>
</dbReference>
<evidence type="ECO:0000256" key="1">
    <source>
        <dbReference type="SAM" id="MobiDB-lite"/>
    </source>
</evidence>
<evidence type="ECO:0000256" key="2">
    <source>
        <dbReference type="SAM" id="SignalP"/>
    </source>
</evidence>